<sequence>MNSSVPYLLAILGKGVVSPSTMVCHADDLGLVRGDGVFDTTRIVTAQDGTSRIDHLDEHLSRFARSIAGVNGPTPDLDSWNHLIEEAARTWRIPGEAALKLVYTNGRQVVPGPPRGFLIISPLSETAIEEREGIDALCLSRGVTSDAFADAPWLLGGVKTLSYAVNVAALRYARSQGADDAIFTSTDGYLLEGPTSGLVIAADDGLWTTPTGPTGILNSITVSTVFEAAGEDGVQTSTRLMKHGEVLRAQGAWLLSSVRGVAPILSIDGHPVPQDEDMTHRLRTWAGFEN</sequence>
<organism evidence="2 3">
    <name type="scientific">Cutibacterium acnes</name>
    <name type="common">Propionibacterium acnes</name>
    <dbReference type="NCBI Taxonomy" id="1747"/>
    <lineage>
        <taxon>Bacteria</taxon>
        <taxon>Bacillati</taxon>
        <taxon>Actinomycetota</taxon>
        <taxon>Actinomycetes</taxon>
        <taxon>Propionibacteriales</taxon>
        <taxon>Propionibacteriaceae</taxon>
        <taxon>Cutibacterium</taxon>
    </lineage>
</organism>
<dbReference type="AlphaFoldDB" id="A0A8B2VIL5"/>
<dbReference type="InterPro" id="IPR050571">
    <property type="entry name" value="Class-IV_PLP-Dep_Aminotrnsfr"/>
</dbReference>
<accession>A0A8B2VIL5</accession>
<protein>
    <submittedName>
        <fullName evidence="2">4-amino-4-deoxychorismate lyase</fullName>
    </submittedName>
</protein>
<gene>
    <name evidence="2" type="ORF">B1B09_08855</name>
</gene>
<dbReference type="PANTHER" id="PTHR42743:SF11">
    <property type="entry name" value="AMINODEOXYCHORISMATE LYASE"/>
    <property type="match status" value="1"/>
</dbReference>
<dbReference type="Pfam" id="PF01063">
    <property type="entry name" value="Aminotran_4"/>
    <property type="match status" value="1"/>
</dbReference>
<keyword evidence="2" id="KW-0456">Lyase</keyword>
<dbReference type="Gene3D" id="3.20.10.10">
    <property type="entry name" value="D-amino Acid Aminotransferase, subunit A, domain 2"/>
    <property type="match status" value="1"/>
</dbReference>
<evidence type="ECO:0000313" key="2">
    <source>
        <dbReference type="EMBL" id="PGF33982.1"/>
    </source>
</evidence>
<reference evidence="2 3" key="1">
    <citation type="submission" date="2017-02" db="EMBL/GenBank/DDBJ databases">
        <title>Prevalence of linear plasmids in Cutibacterium acnes isolates obtained from cancerous prostatic tissue.</title>
        <authorList>
            <person name="Davidsson S."/>
            <person name="Bruggemann H."/>
        </authorList>
    </citation>
    <scope>NUCLEOTIDE SEQUENCE [LARGE SCALE GENOMIC DNA]</scope>
    <source>
        <strain evidence="2 3">11-78</strain>
    </source>
</reference>
<dbReference type="SUPFAM" id="SSF56752">
    <property type="entry name" value="D-aminoacid aminotransferase-like PLP-dependent enzymes"/>
    <property type="match status" value="1"/>
</dbReference>
<dbReference type="InterPro" id="IPR043131">
    <property type="entry name" value="BCAT-like_N"/>
</dbReference>
<dbReference type="GO" id="GO:0016829">
    <property type="term" value="F:lyase activity"/>
    <property type="evidence" value="ECO:0007669"/>
    <property type="project" value="UniProtKB-KW"/>
</dbReference>
<proteinExistence type="inferred from homology"/>
<name>A0A8B2VIL5_CUTAC</name>
<dbReference type="RefSeq" id="WP_002516435.1">
    <property type="nucleotide sequence ID" value="NZ_AP022844.1"/>
</dbReference>
<dbReference type="InterPro" id="IPR043132">
    <property type="entry name" value="BCAT-like_C"/>
</dbReference>
<dbReference type="InterPro" id="IPR036038">
    <property type="entry name" value="Aminotransferase-like"/>
</dbReference>
<dbReference type="InterPro" id="IPR001544">
    <property type="entry name" value="Aminotrans_IV"/>
</dbReference>
<dbReference type="GeneID" id="92858199"/>
<dbReference type="Proteomes" id="UP000226191">
    <property type="component" value="Unassembled WGS sequence"/>
</dbReference>
<dbReference type="GO" id="GO:0005829">
    <property type="term" value="C:cytosol"/>
    <property type="evidence" value="ECO:0007669"/>
    <property type="project" value="TreeGrafter"/>
</dbReference>
<dbReference type="GO" id="GO:0046394">
    <property type="term" value="P:carboxylic acid biosynthetic process"/>
    <property type="evidence" value="ECO:0007669"/>
    <property type="project" value="UniProtKB-ARBA"/>
</dbReference>
<evidence type="ECO:0000256" key="1">
    <source>
        <dbReference type="ARBA" id="ARBA00009320"/>
    </source>
</evidence>
<comment type="caution">
    <text evidence="2">The sequence shown here is derived from an EMBL/GenBank/DDBJ whole genome shotgun (WGS) entry which is preliminary data.</text>
</comment>
<comment type="similarity">
    <text evidence="1">Belongs to the class-IV pyridoxal-phosphate-dependent aminotransferase family.</text>
</comment>
<dbReference type="OrthoDB" id="9805628at2"/>
<dbReference type="EMBL" id="MVCE01000003">
    <property type="protein sequence ID" value="PGF33982.1"/>
    <property type="molecule type" value="Genomic_DNA"/>
</dbReference>
<evidence type="ECO:0000313" key="3">
    <source>
        <dbReference type="Proteomes" id="UP000226191"/>
    </source>
</evidence>
<dbReference type="PANTHER" id="PTHR42743">
    <property type="entry name" value="AMINO-ACID AMINOTRANSFERASE"/>
    <property type="match status" value="1"/>
</dbReference>
<dbReference type="NCBIfam" id="NF005888">
    <property type="entry name" value="PRK07849.1-3"/>
    <property type="match status" value="1"/>
</dbReference>
<dbReference type="Gene3D" id="3.30.470.10">
    <property type="match status" value="1"/>
</dbReference>